<dbReference type="InterPro" id="IPR001005">
    <property type="entry name" value="SANT/Myb"/>
</dbReference>
<dbReference type="PANTHER" id="PTHR45614">
    <property type="entry name" value="MYB PROTEIN-RELATED"/>
    <property type="match status" value="1"/>
</dbReference>
<dbReference type="PROSITE" id="PS51294">
    <property type="entry name" value="HTH_MYB"/>
    <property type="match status" value="1"/>
</dbReference>
<evidence type="ECO:0000259" key="1">
    <source>
        <dbReference type="PROSITE" id="PS50090"/>
    </source>
</evidence>
<dbReference type="InterPro" id="IPR017930">
    <property type="entry name" value="Myb_dom"/>
</dbReference>
<comment type="caution">
    <text evidence="3">The sequence shown here is derived from an EMBL/GenBank/DDBJ whole genome shotgun (WGS) entry which is preliminary data.</text>
</comment>
<feature type="domain" description="Myb-like" evidence="1">
    <location>
        <begin position="203"/>
        <end position="253"/>
    </location>
</feature>
<dbReference type="SUPFAM" id="SSF46689">
    <property type="entry name" value="Homeodomain-like"/>
    <property type="match status" value="2"/>
</dbReference>
<gene>
    <name evidence="3" type="ORF">ECRASSUSDP1_LOCUS4312</name>
</gene>
<dbReference type="GO" id="GO:0005634">
    <property type="term" value="C:nucleus"/>
    <property type="evidence" value="ECO:0007669"/>
    <property type="project" value="TreeGrafter"/>
</dbReference>
<dbReference type="Proteomes" id="UP001295684">
    <property type="component" value="Unassembled WGS sequence"/>
</dbReference>
<keyword evidence="4" id="KW-1185">Reference proteome</keyword>
<evidence type="ECO:0000313" key="3">
    <source>
        <dbReference type="EMBL" id="CAI2362982.1"/>
    </source>
</evidence>
<dbReference type="Pfam" id="PF00249">
    <property type="entry name" value="Myb_DNA-binding"/>
    <property type="match status" value="1"/>
</dbReference>
<dbReference type="SMART" id="SM00717">
    <property type="entry name" value="SANT"/>
    <property type="match status" value="2"/>
</dbReference>
<evidence type="ECO:0000313" key="4">
    <source>
        <dbReference type="Proteomes" id="UP001295684"/>
    </source>
</evidence>
<dbReference type="GO" id="GO:0000978">
    <property type="term" value="F:RNA polymerase II cis-regulatory region sequence-specific DNA binding"/>
    <property type="evidence" value="ECO:0007669"/>
    <property type="project" value="TreeGrafter"/>
</dbReference>
<dbReference type="CDD" id="cd00167">
    <property type="entry name" value="SANT"/>
    <property type="match status" value="1"/>
</dbReference>
<organism evidence="3 4">
    <name type="scientific">Euplotes crassus</name>
    <dbReference type="NCBI Taxonomy" id="5936"/>
    <lineage>
        <taxon>Eukaryota</taxon>
        <taxon>Sar</taxon>
        <taxon>Alveolata</taxon>
        <taxon>Ciliophora</taxon>
        <taxon>Intramacronucleata</taxon>
        <taxon>Spirotrichea</taxon>
        <taxon>Hypotrichia</taxon>
        <taxon>Euplotida</taxon>
        <taxon>Euplotidae</taxon>
        <taxon>Moneuplotes</taxon>
    </lineage>
</organism>
<name>A0AAD1U5X5_EUPCR</name>
<dbReference type="EMBL" id="CAMPGE010004137">
    <property type="protein sequence ID" value="CAI2362982.1"/>
    <property type="molecule type" value="Genomic_DNA"/>
</dbReference>
<dbReference type="AlphaFoldDB" id="A0AAD1U5X5"/>
<dbReference type="PROSITE" id="PS50090">
    <property type="entry name" value="MYB_LIKE"/>
    <property type="match status" value="1"/>
</dbReference>
<accession>A0AAD1U5X5</accession>
<dbReference type="Pfam" id="PF13921">
    <property type="entry name" value="Myb_DNA-bind_6"/>
    <property type="match status" value="1"/>
</dbReference>
<reference evidence="3" key="1">
    <citation type="submission" date="2023-07" db="EMBL/GenBank/DDBJ databases">
        <authorList>
            <consortium name="AG Swart"/>
            <person name="Singh M."/>
            <person name="Singh A."/>
            <person name="Seah K."/>
            <person name="Emmerich C."/>
        </authorList>
    </citation>
    <scope>NUCLEOTIDE SEQUENCE</scope>
    <source>
        <strain evidence="3">DP1</strain>
    </source>
</reference>
<evidence type="ECO:0008006" key="5">
    <source>
        <dbReference type="Google" id="ProtNLM"/>
    </source>
</evidence>
<dbReference type="InterPro" id="IPR050560">
    <property type="entry name" value="MYB_TF"/>
</dbReference>
<dbReference type="GO" id="GO:0000981">
    <property type="term" value="F:DNA-binding transcription factor activity, RNA polymerase II-specific"/>
    <property type="evidence" value="ECO:0007669"/>
    <property type="project" value="TreeGrafter"/>
</dbReference>
<sequence>MRSKMKWTQEEDDLLIQLKEQNPDAPMSNFKKYFKRRSVGTMYNRWNIINPSFSKGEWDQSEKVQLFNTMFDVISANIETISQSLDIQRHKKDIYKQVYKVKEIAAAGYLGTDYEVKMDGIKPERRRQTKSRVKMKNEQLKFEDTYSAIEDIKNFERNKNSMGVKEELKNEILHFNKVDVMKSCNDVPPGLSRKEFLARINSLPSAENEEWTPQEDQNLLQLYQSLGSNWDRISLLTDAKNKNQIKERFCSLLRWGAYHFDQHILPGSPLESRAVDISDCVKILLKELMGPKKSKVLPTNISDSDDSNNSEFSY</sequence>
<dbReference type="Gene3D" id="1.10.10.60">
    <property type="entry name" value="Homeodomain-like"/>
    <property type="match status" value="1"/>
</dbReference>
<dbReference type="InterPro" id="IPR009057">
    <property type="entry name" value="Homeodomain-like_sf"/>
</dbReference>
<feature type="domain" description="HTH myb-type" evidence="2">
    <location>
        <begin position="211"/>
        <end position="257"/>
    </location>
</feature>
<protein>
    <recommendedName>
        <fullName evidence="5">Myb-like DNA-binding domain containing protein</fullName>
    </recommendedName>
</protein>
<proteinExistence type="predicted"/>
<evidence type="ECO:0000259" key="2">
    <source>
        <dbReference type="PROSITE" id="PS51294"/>
    </source>
</evidence>